<dbReference type="EMBL" id="CADIKK010000072">
    <property type="protein sequence ID" value="CAB3809384.1"/>
    <property type="molecule type" value="Genomic_DNA"/>
</dbReference>
<protein>
    <recommendedName>
        <fullName evidence="5">Metallo-beta-lactamase domain-containing protein</fullName>
    </recommendedName>
</protein>
<dbReference type="Pfam" id="PF00753">
    <property type="entry name" value="Lactamase_B"/>
    <property type="match status" value="1"/>
</dbReference>
<comment type="similarity">
    <text evidence="1">Belongs to the metallo-beta-lactamase superfamily.</text>
</comment>
<dbReference type="CDD" id="cd16277">
    <property type="entry name" value="metallo-hydrolase-like_MBL-fold"/>
    <property type="match status" value="1"/>
</dbReference>
<keyword evidence="2" id="KW-0479">Metal-binding</keyword>
<dbReference type="GO" id="GO:0046872">
    <property type="term" value="F:metal ion binding"/>
    <property type="evidence" value="ECO:0007669"/>
    <property type="project" value="UniProtKB-KW"/>
</dbReference>
<accession>A0A6S7BQG6</accession>
<feature type="domain" description="Metallo-beta-lactamase" evidence="5">
    <location>
        <begin position="58"/>
        <end position="265"/>
    </location>
</feature>
<proteinExistence type="inferred from homology"/>
<evidence type="ECO:0000259" key="5">
    <source>
        <dbReference type="SMART" id="SM00849"/>
    </source>
</evidence>
<dbReference type="SUPFAM" id="SSF56281">
    <property type="entry name" value="Metallo-hydrolase/oxidoreductase"/>
    <property type="match status" value="1"/>
</dbReference>
<sequence>MLNWHVGAVKITCVVETLMSLPYDPEGFFLRDATPEALKASPWLYPHFANEDGSLNVSVQALLVEVPGLRLLVDTCIGNDKPRRLVGGNPLATPFLQHLADAGWSRDDVDAVVCTHLHVDHVGWNTMLVDGKWVPTFRKARYLIGKREFEHWSNEGDEEQQAIMGDSVRPIFDAGLVELVEMDHRISPEVRLRPTPGHTPGHVSVVIESEGQRAVITGDIAHHPCQMAHPEWATSLDSDTQAATTTRAKLFAEWADQPILVIGTHYAAPTAGHVKRDGAAFRFEV</sequence>
<evidence type="ECO:0000256" key="4">
    <source>
        <dbReference type="ARBA" id="ARBA00022833"/>
    </source>
</evidence>
<keyword evidence="3" id="KW-0378">Hydrolase</keyword>
<dbReference type="InterPro" id="IPR051013">
    <property type="entry name" value="MBL_superfamily_lactonases"/>
</dbReference>
<dbReference type="Gene3D" id="3.60.15.10">
    <property type="entry name" value="Ribonuclease Z/Hydroxyacylglutathione hydrolase-like"/>
    <property type="match status" value="1"/>
</dbReference>
<dbReference type="InterPro" id="IPR001279">
    <property type="entry name" value="Metallo-B-lactamas"/>
</dbReference>
<dbReference type="PANTHER" id="PTHR42978:SF6">
    <property type="entry name" value="QUORUM-QUENCHING LACTONASE YTNP-RELATED"/>
    <property type="match status" value="1"/>
</dbReference>
<dbReference type="GO" id="GO:0016787">
    <property type="term" value="F:hydrolase activity"/>
    <property type="evidence" value="ECO:0007669"/>
    <property type="project" value="UniProtKB-KW"/>
</dbReference>
<gene>
    <name evidence="6" type="ORF">LMG28614_07021</name>
</gene>
<dbReference type="SMART" id="SM00849">
    <property type="entry name" value="Lactamase_B"/>
    <property type="match status" value="1"/>
</dbReference>
<dbReference type="Proteomes" id="UP000494365">
    <property type="component" value="Unassembled WGS sequence"/>
</dbReference>
<dbReference type="PANTHER" id="PTHR42978">
    <property type="entry name" value="QUORUM-QUENCHING LACTONASE YTNP-RELATED-RELATED"/>
    <property type="match status" value="1"/>
</dbReference>
<dbReference type="AlphaFoldDB" id="A0A6S7BQG6"/>
<dbReference type="InterPro" id="IPR036866">
    <property type="entry name" value="RibonucZ/Hydroxyglut_hydro"/>
</dbReference>
<evidence type="ECO:0000313" key="6">
    <source>
        <dbReference type="EMBL" id="CAB3809384.1"/>
    </source>
</evidence>
<evidence type="ECO:0000256" key="3">
    <source>
        <dbReference type="ARBA" id="ARBA00022801"/>
    </source>
</evidence>
<organism evidence="6 7">
    <name type="scientific">Paraburkholderia ultramafica</name>
    <dbReference type="NCBI Taxonomy" id="1544867"/>
    <lineage>
        <taxon>Bacteria</taxon>
        <taxon>Pseudomonadati</taxon>
        <taxon>Pseudomonadota</taxon>
        <taxon>Betaproteobacteria</taxon>
        <taxon>Burkholderiales</taxon>
        <taxon>Burkholderiaceae</taxon>
        <taxon>Paraburkholderia</taxon>
    </lineage>
</organism>
<dbReference type="RefSeq" id="WP_217469201.1">
    <property type="nucleotide sequence ID" value="NZ_CADIKK010000072.1"/>
</dbReference>
<keyword evidence="7" id="KW-1185">Reference proteome</keyword>
<evidence type="ECO:0000313" key="7">
    <source>
        <dbReference type="Proteomes" id="UP000494365"/>
    </source>
</evidence>
<reference evidence="6 7" key="1">
    <citation type="submission" date="2020-04" db="EMBL/GenBank/DDBJ databases">
        <authorList>
            <person name="De Canck E."/>
        </authorList>
    </citation>
    <scope>NUCLEOTIDE SEQUENCE [LARGE SCALE GENOMIC DNA]</scope>
    <source>
        <strain evidence="6 7">LMG 28614</strain>
    </source>
</reference>
<evidence type="ECO:0000256" key="2">
    <source>
        <dbReference type="ARBA" id="ARBA00022723"/>
    </source>
</evidence>
<name>A0A6S7BQG6_9BURK</name>
<keyword evidence="4" id="KW-0862">Zinc</keyword>
<evidence type="ECO:0000256" key="1">
    <source>
        <dbReference type="ARBA" id="ARBA00007749"/>
    </source>
</evidence>